<organism evidence="1 2">
    <name type="scientific">Actinacidiphila cocklensis</name>
    <dbReference type="NCBI Taxonomy" id="887465"/>
    <lineage>
        <taxon>Bacteria</taxon>
        <taxon>Bacillati</taxon>
        <taxon>Actinomycetota</taxon>
        <taxon>Actinomycetes</taxon>
        <taxon>Kitasatosporales</taxon>
        <taxon>Streptomycetaceae</taxon>
        <taxon>Actinacidiphila</taxon>
    </lineage>
</organism>
<protein>
    <submittedName>
        <fullName evidence="1">3-beta hydroxysteroid dehydrogenase</fullName>
    </submittedName>
</protein>
<sequence length="257" mass="27332">MPEIRDERHKEMRIAVAGGTGWVGKLVVSAVREAGHEPRVISRSEGVDLTTGRGLERALDGVERVIDASNIVTTGRSRSVAFFEAATSHLLRAGQAAGVSHHVVLSIVGIDRVDYGYYAGKRAQESLAADSDVPSSVLRATQFHEFAAQMLARGGPFAIAPRMRCQPVAAREVADALVELALGAPQGLAPDLAGPEERDMVQMVRQLHRARGGRRPVLPLKLPGKVGREMVGGALLPTAPGPRGKTTFDEWVGAEAG</sequence>
<gene>
    <name evidence="1" type="ORF">SCOCK_180065</name>
</gene>
<accession>A0A9W4DN64</accession>
<proteinExistence type="predicted"/>
<evidence type="ECO:0000313" key="1">
    <source>
        <dbReference type="EMBL" id="CAG6392688.1"/>
    </source>
</evidence>
<dbReference type="Proteomes" id="UP001152519">
    <property type="component" value="Unassembled WGS sequence"/>
</dbReference>
<name>A0A9W4DN64_9ACTN</name>
<keyword evidence="2" id="KW-1185">Reference proteome</keyword>
<comment type="caution">
    <text evidence="1">The sequence shown here is derived from an EMBL/GenBank/DDBJ whole genome shotgun (WGS) entry which is preliminary data.</text>
</comment>
<dbReference type="Gene3D" id="3.40.50.720">
    <property type="entry name" value="NAD(P)-binding Rossmann-like Domain"/>
    <property type="match status" value="1"/>
</dbReference>
<dbReference type="AlphaFoldDB" id="A0A9W4DN64"/>
<dbReference type="EMBL" id="CAJSLV010000046">
    <property type="protein sequence ID" value="CAG6392688.1"/>
    <property type="molecule type" value="Genomic_DNA"/>
</dbReference>
<dbReference type="SUPFAM" id="SSF51735">
    <property type="entry name" value="NAD(P)-binding Rossmann-fold domains"/>
    <property type="match status" value="1"/>
</dbReference>
<reference evidence="1" key="1">
    <citation type="submission" date="2021-05" db="EMBL/GenBank/DDBJ databases">
        <authorList>
            <person name="Arsene-Ploetze F."/>
        </authorList>
    </citation>
    <scope>NUCLEOTIDE SEQUENCE</scope>
    <source>
        <strain evidence="1">DSM 42138</strain>
    </source>
</reference>
<dbReference type="InterPro" id="IPR036291">
    <property type="entry name" value="NAD(P)-bd_dom_sf"/>
</dbReference>
<evidence type="ECO:0000313" key="2">
    <source>
        <dbReference type="Proteomes" id="UP001152519"/>
    </source>
</evidence>